<dbReference type="PANTHER" id="PTHR47534:SF3">
    <property type="entry name" value="ALCOHOL DEHYDROGENASE-LIKE C-TERMINAL DOMAIN-CONTAINING PROTEIN"/>
    <property type="match status" value="1"/>
</dbReference>
<reference evidence="2 3" key="1">
    <citation type="submission" date="2015-09" db="EMBL/GenBank/DDBJ databases">
        <title>Draft genome of a European isolate of the apple canker pathogen Neonectria ditissima.</title>
        <authorList>
            <person name="Gomez-Cortecero A."/>
            <person name="Harrison R.J."/>
            <person name="Armitage A.D."/>
        </authorList>
    </citation>
    <scope>NUCLEOTIDE SEQUENCE [LARGE SCALE GENOMIC DNA]</scope>
    <source>
        <strain evidence="2 3">R09/05</strain>
    </source>
</reference>
<accession>A0A0P7BMD0</accession>
<dbReference type="OrthoDB" id="2898509at2759"/>
<evidence type="ECO:0000256" key="1">
    <source>
        <dbReference type="ARBA" id="ARBA00023002"/>
    </source>
</evidence>
<evidence type="ECO:0000313" key="3">
    <source>
        <dbReference type="Proteomes" id="UP000050424"/>
    </source>
</evidence>
<dbReference type="AlphaFoldDB" id="A0A0P7BMD0"/>
<evidence type="ECO:0008006" key="4">
    <source>
        <dbReference type="Google" id="ProtNLM"/>
    </source>
</evidence>
<gene>
    <name evidence="2" type="ORF">AK830_g5182</name>
</gene>
<name>A0A0P7BMD0_9HYPO</name>
<dbReference type="PANTHER" id="PTHR47534">
    <property type="entry name" value="YALI0E05731P"/>
    <property type="match status" value="1"/>
</dbReference>
<organism evidence="2 3">
    <name type="scientific">Neonectria ditissima</name>
    <dbReference type="NCBI Taxonomy" id="78410"/>
    <lineage>
        <taxon>Eukaryota</taxon>
        <taxon>Fungi</taxon>
        <taxon>Dikarya</taxon>
        <taxon>Ascomycota</taxon>
        <taxon>Pezizomycotina</taxon>
        <taxon>Sordariomycetes</taxon>
        <taxon>Hypocreomycetidae</taxon>
        <taxon>Hypocreales</taxon>
        <taxon>Nectriaceae</taxon>
        <taxon>Neonectria</taxon>
    </lineage>
</organism>
<dbReference type="InterPro" id="IPR052228">
    <property type="entry name" value="Sec_Metab_Biosynth_Oxidored"/>
</dbReference>
<dbReference type="STRING" id="78410.A0A0P7BMD0"/>
<dbReference type="Gene3D" id="3.40.50.720">
    <property type="entry name" value="NAD(P)-binding Rossmann-like Domain"/>
    <property type="match status" value="1"/>
</dbReference>
<dbReference type="Proteomes" id="UP000050424">
    <property type="component" value="Unassembled WGS sequence"/>
</dbReference>
<dbReference type="GO" id="GO:0016491">
    <property type="term" value="F:oxidoreductase activity"/>
    <property type="evidence" value="ECO:0007669"/>
    <property type="project" value="UniProtKB-KW"/>
</dbReference>
<dbReference type="SUPFAM" id="SSF51735">
    <property type="entry name" value="NAD(P)-binding Rossmann-fold domains"/>
    <property type="match status" value="1"/>
</dbReference>
<evidence type="ECO:0000313" key="2">
    <source>
        <dbReference type="EMBL" id="KPM41400.1"/>
    </source>
</evidence>
<comment type="caution">
    <text evidence="2">The sequence shown here is derived from an EMBL/GenBank/DDBJ whole genome shotgun (WGS) entry which is preliminary data.</text>
</comment>
<dbReference type="InterPro" id="IPR036291">
    <property type="entry name" value="NAD(P)-bd_dom_sf"/>
</dbReference>
<keyword evidence="3" id="KW-1185">Reference proteome</keyword>
<protein>
    <recommendedName>
        <fullName evidence="4">NAD(P)-binding domain-containing protein</fullName>
    </recommendedName>
</protein>
<dbReference type="EMBL" id="LKCW01000066">
    <property type="protein sequence ID" value="KPM41400.1"/>
    <property type="molecule type" value="Genomic_DNA"/>
</dbReference>
<sequence length="243" mass="25060">MVSFQTVKQSNAAVANLPKGLVALFIGATSAIGQSALEHFSQNASSPRIHSVARSQTASSHAGLLASLRQSNPTGTYNLITADVSLISEIDKVVNAVTQKETKLDILIIRLAPGGLGAGGGDGGAAQRGRPGPARRGALVALERVGALGHDGHAGAREAGARTLFLATSDRYAVNGGLVPVPEGLEVAKKSDGGIFLVDPQGESTGDEELLADFRARGVDEAVWSFTQKVFAAAQESKPKDEL</sequence>
<proteinExistence type="predicted"/>
<keyword evidence="1" id="KW-0560">Oxidoreductase</keyword>